<dbReference type="Proteomes" id="UP000009022">
    <property type="component" value="Unassembled WGS sequence"/>
</dbReference>
<dbReference type="CTD" id="6754306"/>
<dbReference type="KEGG" id="tad:TRIADDRAFT_8412"/>
<evidence type="ECO:0000313" key="4">
    <source>
        <dbReference type="Proteomes" id="UP000009022"/>
    </source>
</evidence>
<keyword evidence="4" id="KW-1185">Reference proteome</keyword>
<accession>B3RWW4</accession>
<evidence type="ECO:0000259" key="2">
    <source>
        <dbReference type="Pfam" id="PF24784"/>
    </source>
</evidence>
<dbReference type="EMBL" id="DS985245">
    <property type="protein sequence ID" value="EDV24766.1"/>
    <property type="molecule type" value="Genomic_DNA"/>
</dbReference>
<reference evidence="3 4" key="1">
    <citation type="journal article" date="2008" name="Nature">
        <title>The Trichoplax genome and the nature of placozoans.</title>
        <authorList>
            <person name="Srivastava M."/>
            <person name="Begovic E."/>
            <person name="Chapman J."/>
            <person name="Putnam N.H."/>
            <person name="Hellsten U."/>
            <person name="Kawashima T."/>
            <person name="Kuo A."/>
            <person name="Mitros T."/>
            <person name="Salamov A."/>
            <person name="Carpenter M.L."/>
            <person name="Signorovitch A.Y."/>
            <person name="Moreno M.A."/>
            <person name="Kamm K."/>
            <person name="Grimwood J."/>
            <person name="Schmutz J."/>
            <person name="Shapiro H."/>
            <person name="Grigoriev I.V."/>
            <person name="Buss L.W."/>
            <person name="Schierwater B."/>
            <person name="Dellaporta S.L."/>
            <person name="Rokhsar D.S."/>
        </authorList>
    </citation>
    <scope>NUCLEOTIDE SEQUENCE [LARGE SCALE GENOMIC DNA]</scope>
    <source>
        <strain evidence="3 4">Grell-BS-1999</strain>
    </source>
</reference>
<name>B3RWW4_TRIAD</name>
<feature type="signal peptide" evidence="1">
    <location>
        <begin position="1"/>
        <end position="16"/>
    </location>
</feature>
<dbReference type="STRING" id="10228.B3RWW4"/>
<dbReference type="InParanoid" id="B3RWW4"/>
<dbReference type="PhylomeDB" id="B3RWW4"/>
<proteinExistence type="predicted"/>
<dbReference type="OMA" id="HTAGISH"/>
<keyword evidence="1" id="KW-0732">Signal</keyword>
<dbReference type="Pfam" id="PF24784">
    <property type="entry name" value="Temptin_C"/>
    <property type="match status" value="1"/>
</dbReference>
<dbReference type="PANTHER" id="PTHR34737">
    <property type="entry name" value="EF-HAND DOMAIN-CONTAINING PROTEIN"/>
    <property type="match status" value="1"/>
</dbReference>
<feature type="domain" description="Temptin Cys/Cys disulfide" evidence="2">
    <location>
        <begin position="14"/>
        <end position="113"/>
    </location>
</feature>
<dbReference type="GeneID" id="6754306"/>
<dbReference type="OrthoDB" id="129121at2759"/>
<feature type="non-terminal residue" evidence="3">
    <location>
        <position position="115"/>
    </location>
</feature>
<dbReference type="PANTHER" id="PTHR34737:SF2">
    <property type="entry name" value="EF-HAND DOMAIN-CONTAINING PROTEIN"/>
    <property type="match status" value="1"/>
</dbReference>
<dbReference type="RefSeq" id="XP_002112656.1">
    <property type="nucleotide sequence ID" value="XM_002112620.1"/>
</dbReference>
<sequence>MKIYLVLLLFFSVVNCYQRYQAQIPNGANVPDPCNTAQFWGGVGHQKRAGGGTRNTFGILMGEVGVQWGRSACLADSDGDGLSNGEELGDPNCVWSVGGNPPIRTTNITHPGICE</sequence>
<dbReference type="InterPro" id="IPR055313">
    <property type="entry name" value="Temptin-like"/>
</dbReference>
<dbReference type="HOGENOM" id="CLU_079777_4_1_1"/>
<gene>
    <name evidence="3" type="ORF">TRIADDRAFT_8412</name>
</gene>
<dbReference type="AlphaFoldDB" id="B3RWW4"/>
<evidence type="ECO:0000313" key="3">
    <source>
        <dbReference type="EMBL" id="EDV24766.1"/>
    </source>
</evidence>
<feature type="chain" id="PRO_5002798346" description="Temptin Cys/Cys disulfide domain-containing protein" evidence="1">
    <location>
        <begin position="17"/>
        <end position="115"/>
    </location>
</feature>
<protein>
    <recommendedName>
        <fullName evidence="2">Temptin Cys/Cys disulfide domain-containing protein</fullName>
    </recommendedName>
</protein>
<organism evidence="3 4">
    <name type="scientific">Trichoplax adhaerens</name>
    <name type="common">Trichoplax reptans</name>
    <dbReference type="NCBI Taxonomy" id="10228"/>
    <lineage>
        <taxon>Eukaryota</taxon>
        <taxon>Metazoa</taxon>
        <taxon>Placozoa</taxon>
        <taxon>Uniplacotomia</taxon>
        <taxon>Trichoplacea</taxon>
        <taxon>Trichoplacidae</taxon>
        <taxon>Trichoplax</taxon>
    </lineage>
</organism>
<dbReference type="InterPro" id="IPR057626">
    <property type="entry name" value="S-S_Temptin"/>
</dbReference>
<evidence type="ECO:0000256" key="1">
    <source>
        <dbReference type="SAM" id="SignalP"/>
    </source>
</evidence>